<evidence type="ECO:0000313" key="2">
    <source>
        <dbReference type="EMBL" id="RVW16043.1"/>
    </source>
</evidence>
<reference evidence="2 3" key="1">
    <citation type="journal article" date="2018" name="PLoS Genet.">
        <title>Population sequencing reveals clonal diversity and ancestral inbreeding in the grapevine cultivar Chardonnay.</title>
        <authorList>
            <person name="Roach M.J."/>
            <person name="Johnson D.L."/>
            <person name="Bohlmann J."/>
            <person name="van Vuuren H.J."/>
            <person name="Jones S.J."/>
            <person name="Pretorius I.S."/>
            <person name="Schmidt S.A."/>
            <person name="Borneman A.R."/>
        </authorList>
    </citation>
    <scope>NUCLEOTIDE SEQUENCE [LARGE SCALE GENOMIC DNA]</scope>
    <source>
        <strain evidence="3">cv. Chardonnay</strain>
        <tissue evidence="2">Leaf</tissue>
    </source>
</reference>
<organism evidence="2 3">
    <name type="scientific">Vitis vinifera</name>
    <name type="common">Grape</name>
    <dbReference type="NCBI Taxonomy" id="29760"/>
    <lineage>
        <taxon>Eukaryota</taxon>
        <taxon>Viridiplantae</taxon>
        <taxon>Streptophyta</taxon>
        <taxon>Embryophyta</taxon>
        <taxon>Tracheophyta</taxon>
        <taxon>Spermatophyta</taxon>
        <taxon>Magnoliopsida</taxon>
        <taxon>eudicotyledons</taxon>
        <taxon>Gunneridae</taxon>
        <taxon>Pentapetalae</taxon>
        <taxon>rosids</taxon>
        <taxon>Vitales</taxon>
        <taxon>Vitaceae</taxon>
        <taxon>Viteae</taxon>
        <taxon>Vitis</taxon>
    </lineage>
</organism>
<feature type="compositionally biased region" description="Polar residues" evidence="1">
    <location>
        <begin position="26"/>
        <end position="43"/>
    </location>
</feature>
<name>A0A438BYI8_VITVI</name>
<sequence length="197" mass="21278">MVVTVNFTNKGQPSSGGDFSKKSYKPNGSQRNQGQSSARQSNGHQHDGRRSNYGSGKPNNNQKRYTLRCQFCEQMGHTVKHCPKLQSKDFTVNCVTSSNGKDKTWLMDSATPHNIMGDLANLSIHNEYDGTDEVILGDGSGHASALANAICPLLASTTLKGVAAIDASSLVPIPLNCNPVGCEWVFRVKRKPDGLVD</sequence>
<dbReference type="SUPFAM" id="SSF57756">
    <property type="entry name" value="Retrovirus zinc finger-like domains"/>
    <property type="match status" value="1"/>
</dbReference>
<feature type="region of interest" description="Disordered" evidence="1">
    <location>
        <begin position="1"/>
        <end position="61"/>
    </location>
</feature>
<proteinExistence type="predicted"/>
<dbReference type="Proteomes" id="UP000288805">
    <property type="component" value="Unassembled WGS sequence"/>
</dbReference>
<dbReference type="GO" id="GO:0008270">
    <property type="term" value="F:zinc ion binding"/>
    <property type="evidence" value="ECO:0007669"/>
    <property type="project" value="InterPro"/>
</dbReference>
<dbReference type="InterPro" id="IPR036875">
    <property type="entry name" value="Znf_CCHC_sf"/>
</dbReference>
<feature type="compositionally biased region" description="Polar residues" evidence="1">
    <location>
        <begin position="1"/>
        <end position="17"/>
    </location>
</feature>
<dbReference type="AlphaFoldDB" id="A0A438BYI8"/>
<feature type="compositionally biased region" description="Polar residues" evidence="1">
    <location>
        <begin position="52"/>
        <end position="61"/>
    </location>
</feature>
<accession>A0A438BYI8</accession>
<gene>
    <name evidence="2" type="primary">RE2_727</name>
    <name evidence="2" type="ORF">CK203_079102</name>
</gene>
<dbReference type="EMBL" id="QGNW01002591">
    <property type="protein sequence ID" value="RVW16043.1"/>
    <property type="molecule type" value="Genomic_DNA"/>
</dbReference>
<evidence type="ECO:0000313" key="3">
    <source>
        <dbReference type="Proteomes" id="UP000288805"/>
    </source>
</evidence>
<evidence type="ECO:0000256" key="1">
    <source>
        <dbReference type="SAM" id="MobiDB-lite"/>
    </source>
</evidence>
<dbReference type="GO" id="GO:0003676">
    <property type="term" value="F:nucleic acid binding"/>
    <property type="evidence" value="ECO:0007669"/>
    <property type="project" value="InterPro"/>
</dbReference>
<comment type="caution">
    <text evidence="2">The sequence shown here is derived from an EMBL/GenBank/DDBJ whole genome shotgun (WGS) entry which is preliminary data.</text>
</comment>
<protein>
    <submittedName>
        <fullName evidence="2">Retrovirus-related Pol polyprotein from transposon RE2</fullName>
    </submittedName>
</protein>